<protein>
    <submittedName>
        <fullName evidence="2">Uncharacterized protein</fullName>
    </submittedName>
</protein>
<dbReference type="Proteomes" id="UP000033551">
    <property type="component" value="Unassembled WGS sequence"/>
</dbReference>
<proteinExistence type="predicted"/>
<gene>
    <name evidence="2" type="ORF">VR44_29380</name>
</gene>
<evidence type="ECO:0000313" key="3">
    <source>
        <dbReference type="Proteomes" id="UP000033551"/>
    </source>
</evidence>
<evidence type="ECO:0000256" key="1">
    <source>
        <dbReference type="SAM" id="MobiDB-lite"/>
    </source>
</evidence>
<comment type="caution">
    <text evidence="2">The sequence shown here is derived from an EMBL/GenBank/DDBJ whole genome shotgun (WGS) entry which is preliminary data.</text>
</comment>
<feature type="region of interest" description="Disordered" evidence="1">
    <location>
        <begin position="68"/>
        <end position="124"/>
    </location>
</feature>
<keyword evidence="3" id="KW-1185">Reference proteome</keyword>
<evidence type="ECO:0000313" key="2">
    <source>
        <dbReference type="EMBL" id="KJY26710.1"/>
    </source>
</evidence>
<dbReference type="EMBL" id="JZWV01000909">
    <property type="protein sequence ID" value="KJY26710.1"/>
    <property type="molecule type" value="Genomic_DNA"/>
</dbReference>
<name>A0A0F4IXE5_9ACTN</name>
<organism evidence="2 3">
    <name type="scientific">Streptomyces katrae</name>
    <dbReference type="NCBI Taxonomy" id="68223"/>
    <lineage>
        <taxon>Bacteria</taxon>
        <taxon>Bacillati</taxon>
        <taxon>Actinomycetota</taxon>
        <taxon>Actinomycetes</taxon>
        <taxon>Kitasatosporales</taxon>
        <taxon>Streptomycetaceae</taxon>
        <taxon>Streptomyces</taxon>
    </lineage>
</organism>
<accession>A0A0F4IXE5</accession>
<feature type="compositionally biased region" description="Polar residues" evidence="1">
    <location>
        <begin position="79"/>
        <end position="90"/>
    </location>
</feature>
<sequence length="132" mass="13903">MARRSSAVSRTWLRIIRSTGSGPPSLTVCSYAGRSALASASRFPGRALPSRSALYAASIAPQRWCPSTRTSGVAEVSGPYSTEPVTTASTACPPVRRTYMSPSPVSNSSSGGTRESMQDRTTANGVWLWATS</sequence>
<feature type="compositionally biased region" description="Polar residues" evidence="1">
    <location>
        <begin position="111"/>
        <end position="124"/>
    </location>
</feature>
<reference evidence="2 3" key="1">
    <citation type="submission" date="2015-02" db="EMBL/GenBank/DDBJ databases">
        <authorList>
            <person name="Ju K.-S."/>
            <person name="Doroghazi J.R."/>
            <person name="Metcalf W."/>
        </authorList>
    </citation>
    <scope>NUCLEOTIDE SEQUENCE [LARGE SCALE GENOMIC DNA]</scope>
    <source>
        <strain evidence="2 3">NRRL ISP-5550</strain>
    </source>
</reference>
<dbReference type="AlphaFoldDB" id="A0A0F4IXE5"/>
<feature type="compositionally biased region" description="Low complexity" evidence="1">
    <location>
        <begin position="101"/>
        <end position="110"/>
    </location>
</feature>